<evidence type="ECO:0000313" key="1">
    <source>
        <dbReference type="EMBL" id="ABO59661.1"/>
    </source>
</evidence>
<dbReference type="KEGG" id="bvi:Bcep1808_6773"/>
<organism evidence="1 2">
    <name type="scientific">Burkholderia vietnamiensis (strain G4 / LMG 22486)</name>
    <name type="common">Burkholderia cepacia (strain R1808)</name>
    <dbReference type="NCBI Taxonomy" id="269482"/>
    <lineage>
        <taxon>Bacteria</taxon>
        <taxon>Pseudomonadati</taxon>
        <taxon>Pseudomonadota</taxon>
        <taxon>Betaproteobacteria</taxon>
        <taxon>Burkholderiales</taxon>
        <taxon>Burkholderiaceae</taxon>
        <taxon>Burkholderia</taxon>
        <taxon>Burkholderia cepacia complex</taxon>
    </lineage>
</organism>
<dbReference type="HOGENOM" id="CLU_1666101_0_0_4"/>
<geneLocation type="plasmid" evidence="1 2">
    <name>pBVIE01</name>
</geneLocation>
<sequence>MVTATKEPILEFIEPNRTRFLAQSSRRDSHVIEPANAASLHRVGTPSLLLWHLDSVEMTLPTCVALAKPLPRLLVPVAHHRIACISRLGRIILGKQIMLTNVEPMACGNCGSGRFRIFRQEQSYGFRLVVECEKCKSTSIVEPKPAELTIEFGEQSDGRLCRMEPND</sequence>
<keyword evidence="1" id="KW-0614">Plasmid</keyword>
<dbReference type="AlphaFoldDB" id="A4JTQ8"/>
<gene>
    <name evidence="1" type="ordered locus">Bcep1808_6773</name>
</gene>
<reference evidence="1 2" key="1">
    <citation type="submission" date="2007-03" db="EMBL/GenBank/DDBJ databases">
        <title>Complete sequence of plasmid pBVIE01 of Burkholderia vietnamiensis G4.</title>
        <authorList>
            <consortium name="US DOE Joint Genome Institute"/>
            <person name="Copeland A."/>
            <person name="Lucas S."/>
            <person name="Lapidus A."/>
            <person name="Barry K."/>
            <person name="Detter J.C."/>
            <person name="Glavina del Rio T."/>
            <person name="Hammon N."/>
            <person name="Israni S."/>
            <person name="Dalin E."/>
            <person name="Tice H."/>
            <person name="Pitluck S."/>
            <person name="Chain P."/>
            <person name="Malfatti S."/>
            <person name="Shin M."/>
            <person name="Vergez L."/>
            <person name="Schmutz J."/>
            <person name="Larimer F."/>
            <person name="Land M."/>
            <person name="Hauser L."/>
            <person name="Kyrpides N."/>
            <person name="Tiedje J."/>
            <person name="Richardson P."/>
        </authorList>
    </citation>
    <scope>NUCLEOTIDE SEQUENCE [LARGE SCALE GENOMIC DNA]</scope>
    <source>
        <strain evidence="2">G4 / LMG 22486</strain>
        <plasmid evidence="1 2">pBVIE01</plasmid>
    </source>
</reference>
<protein>
    <submittedName>
        <fullName evidence="1">Uncharacterized protein</fullName>
    </submittedName>
</protein>
<accession>A4JTQ8</accession>
<name>A4JTQ8_BURVG</name>
<evidence type="ECO:0000313" key="2">
    <source>
        <dbReference type="Proteomes" id="UP000002287"/>
    </source>
</evidence>
<dbReference type="Proteomes" id="UP000002287">
    <property type="component" value="Plasmid pBVIE01"/>
</dbReference>
<proteinExistence type="predicted"/>
<dbReference type="EMBL" id="CP000617">
    <property type="protein sequence ID" value="ABO59661.1"/>
    <property type="molecule type" value="Genomic_DNA"/>
</dbReference>